<evidence type="ECO:0000313" key="2">
    <source>
        <dbReference type="EMBL" id="KZL93390.1"/>
    </source>
</evidence>
<dbReference type="RefSeq" id="WP_066617244.1">
    <property type="nucleotide sequence ID" value="NZ_FQXL01000015.1"/>
</dbReference>
<dbReference type="InterPro" id="IPR045584">
    <property type="entry name" value="Pilin-like"/>
</dbReference>
<evidence type="ECO:0008006" key="4">
    <source>
        <dbReference type="Google" id="ProtNLM"/>
    </source>
</evidence>
<dbReference type="Proteomes" id="UP000076603">
    <property type="component" value="Unassembled WGS sequence"/>
</dbReference>
<organism evidence="2 3">
    <name type="scientific">Clostridium magnum DSM 2767</name>
    <dbReference type="NCBI Taxonomy" id="1121326"/>
    <lineage>
        <taxon>Bacteria</taxon>
        <taxon>Bacillati</taxon>
        <taxon>Bacillota</taxon>
        <taxon>Clostridia</taxon>
        <taxon>Eubacteriales</taxon>
        <taxon>Clostridiaceae</taxon>
        <taxon>Clostridium</taxon>
    </lineage>
</organism>
<dbReference type="NCBIfam" id="TIGR02532">
    <property type="entry name" value="IV_pilin_GFxxxE"/>
    <property type="match status" value="1"/>
</dbReference>
<dbReference type="SUPFAM" id="SSF54523">
    <property type="entry name" value="Pili subunits"/>
    <property type="match status" value="1"/>
</dbReference>
<gene>
    <name evidence="2" type="ORF">CLMAG_04140</name>
</gene>
<accession>A0A162U3H5</accession>
<dbReference type="STRING" id="1121326.CLMAG_04140"/>
<dbReference type="Pfam" id="PF07963">
    <property type="entry name" value="N_methyl"/>
    <property type="match status" value="1"/>
</dbReference>
<keyword evidence="3" id="KW-1185">Reference proteome</keyword>
<dbReference type="InterPro" id="IPR012902">
    <property type="entry name" value="N_methyl_site"/>
</dbReference>
<keyword evidence="1" id="KW-0472">Membrane</keyword>
<reference evidence="2 3" key="1">
    <citation type="submission" date="2016-04" db="EMBL/GenBank/DDBJ databases">
        <title>Genome sequence of Clostridium magnum DSM 2767.</title>
        <authorList>
            <person name="Poehlein A."/>
            <person name="Uhlig R."/>
            <person name="Fischer R."/>
            <person name="Bahl H."/>
            <person name="Daniel R."/>
        </authorList>
    </citation>
    <scope>NUCLEOTIDE SEQUENCE [LARGE SCALE GENOMIC DNA]</scope>
    <source>
        <strain evidence="2 3">DSM 2767</strain>
    </source>
</reference>
<keyword evidence="1" id="KW-0812">Transmembrane</keyword>
<dbReference type="OrthoDB" id="1913196at2"/>
<name>A0A162U3H5_9CLOT</name>
<proteinExistence type="predicted"/>
<dbReference type="EMBL" id="LWAE01000001">
    <property type="protein sequence ID" value="KZL93390.1"/>
    <property type="molecule type" value="Genomic_DNA"/>
</dbReference>
<dbReference type="AlphaFoldDB" id="A0A162U3H5"/>
<evidence type="ECO:0000313" key="3">
    <source>
        <dbReference type="Proteomes" id="UP000076603"/>
    </source>
</evidence>
<dbReference type="PATRIC" id="fig|1121326.3.peg.391"/>
<protein>
    <recommendedName>
        <fullName evidence="4">Prepilin-type N-terminal cleavage/methylation domain-containing protein</fullName>
    </recommendedName>
</protein>
<sequence length="160" mass="17814">MKKKGFTLIELMITIAVFSVFSMYLYQVFFSQIRESFSFNNNINVQYNANKALNMLTDEIRNYSFTNLIFQGSSSIGVTQVSSNGKVLIDLNSSTSNPDIYYNSLSKSLSDNNGNQCFNINSIQLVKGTSNDENELILIVVSASKGKTQITSSTAVNIKR</sequence>
<evidence type="ECO:0000256" key="1">
    <source>
        <dbReference type="SAM" id="Phobius"/>
    </source>
</evidence>
<keyword evidence="1" id="KW-1133">Transmembrane helix</keyword>
<feature type="transmembrane region" description="Helical" evidence="1">
    <location>
        <begin position="6"/>
        <end position="26"/>
    </location>
</feature>
<comment type="caution">
    <text evidence="2">The sequence shown here is derived from an EMBL/GenBank/DDBJ whole genome shotgun (WGS) entry which is preliminary data.</text>
</comment>